<proteinExistence type="predicted"/>
<feature type="region of interest" description="Disordered" evidence="1">
    <location>
        <begin position="249"/>
        <end position="275"/>
    </location>
</feature>
<keyword evidence="2" id="KW-1133">Transmembrane helix</keyword>
<protein>
    <submittedName>
        <fullName evidence="3">Uncharacterized protein</fullName>
    </submittedName>
</protein>
<feature type="transmembrane region" description="Helical" evidence="2">
    <location>
        <begin position="189"/>
        <end position="212"/>
    </location>
</feature>
<reference evidence="3 4" key="1">
    <citation type="journal article" name="Sci. Rep.">
        <title>Telomere-to-telomere assembled and centromere annotated genomes of the two main subspecies of the button mushroom Agaricus bisporus reveal especially polymorphic chromosome ends.</title>
        <authorList>
            <person name="Sonnenberg A.S.M."/>
            <person name="Sedaghat-Telgerd N."/>
            <person name="Lavrijssen B."/>
            <person name="Ohm R.A."/>
            <person name="Hendrickx P.M."/>
            <person name="Scholtmeijer K."/>
            <person name="Baars J.J.P."/>
            <person name="van Peer A."/>
        </authorList>
    </citation>
    <scope>NUCLEOTIDE SEQUENCE [LARGE SCALE GENOMIC DNA]</scope>
    <source>
        <strain evidence="3 4">H119_p4</strain>
    </source>
</reference>
<evidence type="ECO:0000313" key="3">
    <source>
        <dbReference type="EMBL" id="KAF7760991.1"/>
    </source>
</evidence>
<accession>A0A8H7EWE3</accession>
<dbReference type="AlphaFoldDB" id="A0A8H7EWE3"/>
<sequence>MLCGLYYLVLSAVIIQDAYIKHSDFPGGPFLYEDSTYNTQPAIVVGLVCYLIVDISTAAIQIWRLWVVWSATRYAWLVVILPFLCFLGFTAFRIRSTFLDVVLTGAEVFSQNLKPRTAELALQAIITILPTILIAGFLIFQNRRQRKLIGKSQLSTPYMNVVAMLIESYAVESTWTILHVILLDLRHPALQFFADTRLYIEIIAYLLVLYRVANGRAYELQRTHGSQSRQDNVSLLQWNHITTQSDVSSETDTNIFPAGKQPELGVLRRGEGSPA</sequence>
<name>A0A8H7EWE3_AGABI</name>
<keyword evidence="2" id="KW-0472">Membrane</keyword>
<feature type="transmembrane region" description="Helical" evidence="2">
    <location>
        <begin position="74"/>
        <end position="94"/>
    </location>
</feature>
<gene>
    <name evidence="3" type="ORF">Agabi119p4_10400</name>
</gene>
<dbReference type="EMBL" id="JABXXO010000014">
    <property type="protein sequence ID" value="KAF7760991.1"/>
    <property type="molecule type" value="Genomic_DNA"/>
</dbReference>
<feature type="compositionally biased region" description="Basic and acidic residues" evidence="1">
    <location>
        <begin position="266"/>
        <end position="275"/>
    </location>
</feature>
<dbReference type="Proteomes" id="UP000629468">
    <property type="component" value="Unassembled WGS sequence"/>
</dbReference>
<keyword evidence="2" id="KW-0812">Transmembrane</keyword>
<feature type="transmembrane region" description="Helical" evidence="2">
    <location>
        <begin position="120"/>
        <end position="140"/>
    </location>
</feature>
<evidence type="ECO:0000256" key="2">
    <source>
        <dbReference type="SAM" id="Phobius"/>
    </source>
</evidence>
<organism evidence="3 4">
    <name type="scientific">Agaricus bisporus var. burnettii</name>
    <dbReference type="NCBI Taxonomy" id="192524"/>
    <lineage>
        <taxon>Eukaryota</taxon>
        <taxon>Fungi</taxon>
        <taxon>Dikarya</taxon>
        <taxon>Basidiomycota</taxon>
        <taxon>Agaricomycotina</taxon>
        <taxon>Agaricomycetes</taxon>
        <taxon>Agaricomycetidae</taxon>
        <taxon>Agaricales</taxon>
        <taxon>Agaricineae</taxon>
        <taxon>Agaricaceae</taxon>
        <taxon>Agaricus</taxon>
    </lineage>
</organism>
<evidence type="ECO:0000256" key="1">
    <source>
        <dbReference type="SAM" id="MobiDB-lite"/>
    </source>
</evidence>
<feature type="transmembrane region" description="Helical" evidence="2">
    <location>
        <begin position="161"/>
        <end position="183"/>
    </location>
</feature>
<comment type="caution">
    <text evidence="3">The sequence shown here is derived from an EMBL/GenBank/DDBJ whole genome shotgun (WGS) entry which is preliminary data.</text>
</comment>
<evidence type="ECO:0000313" key="4">
    <source>
        <dbReference type="Proteomes" id="UP000629468"/>
    </source>
</evidence>
<feature type="transmembrane region" description="Helical" evidence="2">
    <location>
        <begin position="42"/>
        <end position="62"/>
    </location>
</feature>